<dbReference type="AlphaFoldDB" id="A0A5J6GJI7"/>
<evidence type="ECO:0000313" key="2">
    <source>
        <dbReference type="Proteomes" id="UP000325529"/>
    </source>
</evidence>
<dbReference type="RefSeq" id="WP_055547401.1">
    <property type="nucleotide sequence ID" value="NZ_CP023699.1"/>
</dbReference>
<protein>
    <submittedName>
        <fullName evidence="1">Uncharacterized protein</fullName>
    </submittedName>
</protein>
<dbReference type="OrthoDB" id="4330132at2"/>
<reference evidence="1 2" key="1">
    <citation type="submission" date="2017-09" db="EMBL/GenBank/DDBJ databases">
        <authorList>
            <person name="Lee N."/>
            <person name="Cho B.-K."/>
        </authorList>
    </citation>
    <scope>NUCLEOTIDE SEQUENCE [LARGE SCALE GENOMIC DNA]</scope>
    <source>
        <strain evidence="1 2">ATCC 12853</strain>
    </source>
</reference>
<proteinExistence type="predicted"/>
<accession>A0A5J6GJI7</accession>
<dbReference type="Proteomes" id="UP000325529">
    <property type="component" value="Chromosome"/>
</dbReference>
<keyword evidence="2" id="KW-1185">Reference proteome</keyword>
<organism evidence="1 2">
    <name type="scientific">Streptomyces kanamyceticus</name>
    <dbReference type="NCBI Taxonomy" id="1967"/>
    <lineage>
        <taxon>Bacteria</taxon>
        <taxon>Bacillati</taxon>
        <taxon>Actinomycetota</taxon>
        <taxon>Actinomycetes</taxon>
        <taxon>Kitasatosporales</taxon>
        <taxon>Streptomycetaceae</taxon>
        <taxon>Streptomyces</taxon>
    </lineage>
</organism>
<gene>
    <name evidence="1" type="ORF">CP970_30355</name>
</gene>
<evidence type="ECO:0000313" key="1">
    <source>
        <dbReference type="EMBL" id="QEU94622.1"/>
    </source>
</evidence>
<dbReference type="EMBL" id="CP023699">
    <property type="protein sequence ID" value="QEU94622.1"/>
    <property type="molecule type" value="Genomic_DNA"/>
</dbReference>
<sequence>MSEPVDPYELRARQLRILAGLHRKRAAELEMTAEAGLAARSMRKLTEALTAAEVRDIAEHPDLAELNAQLDGFYGDDSAPPSPPNPT</sequence>
<dbReference type="KEGG" id="ska:CP970_30355"/>
<name>A0A5J6GJI7_STRKN</name>